<gene>
    <name evidence="2" type="ORF">SETIT_2G082800v2</name>
</gene>
<evidence type="ECO:0000313" key="2">
    <source>
        <dbReference type="EMBL" id="RCV10075.1"/>
    </source>
</evidence>
<accession>A0A368PWG7</accession>
<dbReference type="EMBL" id="CM003529">
    <property type="protein sequence ID" value="RCV10075.1"/>
    <property type="molecule type" value="Genomic_DNA"/>
</dbReference>
<sequence length="115" mass="11850">MAAGSRSSASGSSACSWASSSVGSMAAASLRPAGWKPSMTQHSAPTHLVLQTPREPQVPAGSWSNMEQQVARPILTGHGATWWDGAVRATAQQPNTSPNNNVPAELLAPAANSFI</sequence>
<reference evidence="2" key="2">
    <citation type="submission" date="2015-07" db="EMBL/GenBank/DDBJ databases">
        <authorList>
            <person name="Noorani M."/>
        </authorList>
    </citation>
    <scope>NUCLEOTIDE SEQUENCE</scope>
    <source>
        <strain evidence="2">Yugu1</strain>
    </source>
</reference>
<protein>
    <submittedName>
        <fullName evidence="2">Uncharacterized protein</fullName>
    </submittedName>
</protein>
<feature type="compositionally biased region" description="Polar residues" evidence="1">
    <location>
        <begin position="91"/>
        <end position="102"/>
    </location>
</feature>
<feature type="region of interest" description="Disordered" evidence="1">
    <location>
        <begin position="91"/>
        <end position="115"/>
    </location>
</feature>
<proteinExistence type="predicted"/>
<evidence type="ECO:0000256" key="1">
    <source>
        <dbReference type="SAM" id="MobiDB-lite"/>
    </source>
</evidence>
<reference evidence="2" key="1">
    <citation type="journal article" date="2012" name="Nat. Biotechnol.">
        <title>Reference genome sequence of the model plant Setaria.</title>
        <authorList>
            <person name="Bennetzen J.L."/>
            <person name="Schmutz J."/>
            <person name="Wang H."/>
            <person name="Percifield R."/>
            <person name="Hawkins J."/>
            <person name="Pontaroli A.C."/>
            <person name="Estep M."/>
            <person name="Feng L."/>
            <person name="Vaughn J.N."/>
            <person name="Grimwood J."/>
            <person name="Jenkins J."/>
            <person name="Barry K."/>
            <person name="Lindquist E."/>
            <person name="Hellsten U."/>
            <person name="Deshpande S."/>
            <person name="Wang X."/>
            <person name="Wu X."/>
            <person name="Mitros T."/>
            <person name="Triplett J."/>
            <person name="Yang X."/>
            <person name="Ye C.Y."/>
            <person name="Mauro-Herrera M."/>
            <person name="Wang L."/>
            <person name="Li P."/>
            <person name="Sharma M."/>
            <person name="Sharma R."/>
            <person name="Ronald P.C."/>
            <person name="Panaud O."/>
            <person name="Kellogg E.A."/>
            <person name="Brutnell T.P."/>
            <person name="Doust A.N."/>
            <person name="Tuskan G.A."/>
            <person name="Rokhsar D."/>
            <person name="Devos K.M."/>
        </authorList>
    </citation>
    <scope>NUCLEOTIDE SEQUENCE [LARGE SCALE GENOMIC DNA]</scope>
    <source>
        <strain evidence="2">Yugu1</strain>
    </source>
</reference>
<organism evidence="2">
    <name type="scientific">Setaria italica</name>
    <name type="common">Foxtail millet</name>
    <name type="synonym">Panicum italicum</name>
    <dbReference type="NCBI Taxonomy" id="4555"/>
    <lineage>
        <taxon>Eukaryota</taxon>
        <taxon>Viridiplantae</taxon>
        <taxon>Streptophyta</taxon>
        <taxon>Embryophyta</taxon>
        <taxon>Tracheophyta</taxon>
        <taxon>Spermatophyta</taxon>
        <taxon>Magnoliopsida</taxon>
        <taxon>Liliopsida</taxon>
        <taxon>Poales</taxon>
        <taxon>Poaceae</taxon>
        <taxon>PACMAD clade</taxon>
        <taxon>Panicoideae</taxon>
        <taxon>Panicodae</taxon>
        <taxon>Paniceae</taxon>
        <taxon>Cenchrinae</taxon>
        <taxon>Setaria</taxon>
    </lineage>
</organism>
<name>A0A368PWG7_SETIT</name>
<feature type="region of interest" description="Disordered" evidence="1">
    <location>
        <begin position="28"/>
        <end position="64"/>
    </location>
</feature>
<dbReference type="AlphaFoldDB" id="A0A368PWG7"/>